<feature type="compositionally biased region" description="Low complexity" evidence="1">
    <location>
        <begin position="485"/>
        <end position="499"/>
    </location>
</feature>
<dbReference type="OrthoDB" id="25002at2759"/>
<dbReference type="SUPFAM" id="SSF55120">
    <property type="entry name" value="Pseudouridine synthase"/>
    <property type="match status" value="1"/>
</dbReference>
<dbReference type="GO" id="GO:0001522">
    <property type="term" value="P:pseudouridine synthesis"/>
    <property type="evidence" value="ECO:0007669"/>
    <property type="project" value="InterPro"/>
</dbReference>
<dbReference type="InterPro" id="IPR040503">
    <property type="entry name" value="TRHO_N"/>
</dbReference>
<accession>A0A9N8DN11</accession>
<dbReference type="Gene3D" id="3.30.2350.10">
    <property type="entry name" value="Pseudouridine synthase"/>
    <property type="match status" value="1"/>
</dbReference>
<dbReference type="Gene3D" id="3.30.70.100">
    <property type="match status" value="1"/>
</dbReference>
<dbReference type="SMART" id="SM00450">
    <property type="entry name" value="RHOD"/>
    <property type="match status" value="1"/>
</dbReference>
<evidence type="ECO:0000313" key="3">
    <source>
        <dbReference type="EMBL" id="CAB9503699.1"/>
    </source>
</evidence>
<evidence type="ECO:0000256" key="1">
    <source>
        <dbReference type="SAM" id="MobiDB-lite"/>
    </source>
</evidence>
<dbReference type="InterPro" id="IPR020936">
    <property type="entry name" value="TrhO"/>
</dbReference>
<dbReference type="PANTHER" id="PTHR43268">
    <property type="entry name" value="THIOSULFATE SULFURTRANSFERASE/RHODANESE-LIKE DOMAIN-CONTAINING PROTEIN 2"/>
    <property type="match status" value="1"/>
</dbReference>
<sequence>MTTTMTTQEAQQEQKQEHIILFYKYHPLSEDKEQTELYRCALEKLCQGLNLKGRILVGCSQTEGINGTLAGDYLDLQAFQYALLGKQRHEQEGGDDTTIDSARFSSVDLFWKDATQYFQSIHQPVLCMNSPEDFKWSHATRAEPLFPDLNIKCVKELIGTGGVLSSISLEETAKGYLTPQQWHQEVSKMVANNNDNNNNQDNGTILIDCRNTKECEVGHFQGAIDPNTTTFAQFPHWVDQNKHLLQEKRVLMYCTGGIRCEKASAYIRRQVPSAKSVQHLKGGIHKYLEAMDNSHEEPVWLGKNFVFHTPVETKLGCNNNNNSHATTNSSTNGTTTTIVGRCIYCEAPYDNFDPKCVCTVCREPCLACPDCQQKVTEFHCKNHFHLRDCYFSNLTTISEEELQKQLLQLETILTEIAVGKRFKQKRKTLQKQCNKIRQRLLELADGGATVEPGVAKRCRNCDDTACTGRCWGFYSLKRKEALEQRQQAKQQAESQAGSENIVKHQKKMMKTQDNKKRGATDRNRDRMSKEISDLNLSVPPSAHRDPKTGIRVPPPCTRILQTKMKGKWKGKPVLQVVKEEFHELSKPGVLDRLLEHGLLRVNDVPVTTQNAGTGLMTGDTISRIVHWHEPPVIVPESISVQKVGLSDAVKMEFGIDNSSNDSDIYVCNKPSSLPVHPAGPYLSNSLTLMIEAQEKLDPQSLSPCHRTDRVTSGLTICCTNSIVARIIQRSMCEKQVKKLYLARVHGKFVASEEEVGSVRCPDDQRTLTNVQYSKDMNCVQVDAPIETVDPSNGIRKVTDKGKPATSLFRLLSYDPVSEVSLLACQPITGRSHQLRVHLQLLGFPIVGDVLYGGRDLNQATALQRQTSAIDSLIQSTRRAEPELRVKSVTDSDGIAARNACGLCHPFGHESAECSISAACTSCFFTPAQLLKSGHAIDLHAYRYRVDILPSKKNAEGSGNDPVGVLDLIVAQPAWASSDLTSSLAWLDGPSTME</sequence>
<evidence type="ECO:0000259" key="2">
    <source>
        <dbReference type="PROSITE" id="PS50206"/>
    </source>
</evidence>
<feature type="region of interest" description="Disordered" evidence="1">
    <location>
        <begin position="536"/>
        <end position="555"/>
    </location>
</feature>
<dbReference type="PROSITE" id="PS50206">
    <property type="entry name" value="RHODANESE_3"/>
    <property type="match status" value="1"/>
</dbReference>
<dbReference type="Proteomes" id="UP001153069">
    <property type="component" value="Unassembled WGS sequence"/>
</dbReference>
<dbReference type="InterPro" id="IPR006145">
    <property type="entry name" value="PsdUridine_synth_RsuA/RluA"/>
</dbReference>
<feature type="region of interest" description="Disordered" evidence="1">
    <location>
        <begin position="485"/>
        <end position="531"/>
    </location>
</feature>
<dbReference type="Gene3D" id="3.40.250.10">
    <property type="entry name" value="Rhodanese-like domain"/>
    <property type="match status" value="1"/>
</dbReference>
<comment type="caution">
    <text evidence="3">The sequence shown here is derived from an EMBL/GenBank/DDBJ whole genome shotgun (WGS) entry which is preliminary data.</text>
</comment>
<dbReference type="AlphaFoldDB" id="A0A9N8DN11"/>
<feature type="compositionally biased region" description="Basic and acidic residues" evidence="1">
    <location>
        <begin position="510"/>
        <end position="531"/>
    </location>
</feature>
<dbReference type="Pfam" id="PF17773">
    <property type="entry name" value="UPF0176_N"/>
    <property type="match status" value="1"/>
</dbReference>
<dbReference type="Pfam" id="PF00581">
    <property type="entry name" value="Rhodanese"/>
    <property type="match status" value="1"/>
</dbReference>
<proteinExistence type="predicted"/>
<dbReference type="EMBL" id="CAICTM010000173">
    <property type="protein sequence ID" value="CAB9503699.1"/>
    <property type="molecule type" value="Genomic_DNA"/>
</dbReference>
<gene>
    <name evidence="3" type="ORF">SEMRO_174_G076540.1</name>
</gene>
<evidence type="ECO:0000313" key="4">
    <source>
        <dbReference type="Proteomes" id="UP001153069"/>
    </source>
</evidence>
<keyword evidence="4" id="KW-1185">Reference proteome</keyword>
<reference evidence="3" key="1">
    <citation type="submission" date="2020-06" db="EMBL/GenBank/DDBJ databases">
        <authorList>
            <consortium name="Plant Systems Biology data submission"/>
        </authorList>
    </citation>
    <scope>NUCLEOTIDE SEQUENCE</scope>
    <source>
        <strain evidence="3">D6</strain>
    </source>
</reference>
<dbReference type="InterPro" id="IPR001763">
    <property type="entry name" value="Rhodanese-like_dom"/>
</dbReference>
<dbReference type="CDD" id="cd01518">
    <property type="entry name" value="RHOD_YceA"/>
    <property type="match status" value="1"/>
</dbReference>
<organism evidence="3 4">
    <name type="scientific">Seminavis robusta</name>
    <dbReference type="NCBI Taxonomy" id="568900"/>
    <lineage>
        <taxon>Eukaryota</taxon>
        <taxon>Sar</taxon>
        <taxon>Stramenopiles</taxon>
        <taxon>Ochrophyta</taxon>
        <taxon>Bacillariophyta</taxon>
        <taxon>Bacillariophyceae</taxon>
        <taxon>Bacillariophycidae</taxon>
        <taxon>Naviculales</taxon>
        <taxon>Naviculaceae</taxon>
        <taxon>Seminavis</taxon>
    </lineage>
</organism>
<dbReference type="InterPro" id="IPR020103">
    <property type="entry name" value="PsdUridine_synth_cat_dom_sf"/>
</dbReference>
<protein>
    <submittedName>
        <fullName evidence="3">UPF0176 protein</fullName>
    </submittedName>
</protein>
<dbReference type="GO" id="GO:0003723">
    <property type="term" value="F:RNA binding"/>
    <property type="evidence" value="ECO:0007669"/>
    <property type="project" value="InterPro"/>
</dbReference>
<name>A0A9N8DN11_9STRA</name>
<dbReference type="Pfam" id="PF00849">
    <property type="entry name" value="PseudoU_synth_2"/>
    <property type="match status" value="1"/>
</dbReference>
<dbReference type="SUPFAM" id="SSF52821">
    <property type="entry name" value="Rhodanese/Cell cycle control phosphatase"/>
    <property type="match status" value="1"/>
</dbReference>
<dbReference type="InterPro" id="IPR036873">
    <property type="entry name" value="Rhodanese-like_dom_sf"/>
</dbReference>
<dbReference type="PANTHER" id="PTHR43268:SF6">
    <property type="entry name" value="THIOSULFATE SULFURTRANSFERASE_RHODANESE-LIKE DOMAIN-CONTAINING PROTEIN 2"/>
    <property type="match status" value="1"/>
</dbReference>
<dbReference type="GO" id="GO:0009982">
    <property type="term" value="F:pseudouridine synthase activity"/>
    <property type="evidence" value="ECO:0007669"/>
    <property type="project" value="InterPro"/>
</dbReference>
<feature type="domain" description="Rhodanese" evidence="2">
    <location>
        <begin position="200"/>
        <end position="296"/>
    </location>
</feature>